<proteinExistence type="predicted"/>
<reference evidence="1 2" key="1">
    <citation type="submission" date="2024-03" db="EMBL/GenBank/DDBJ databases">
        <title>Novel Streptomyces species of biotechnological and ecological value are a feature of Machair soil.</title>
        <authorList>
            <person name="Prole J.R."/>
            <person name="Goodfellow M."/>
            <person name="Allenby N."/>
            <person name="Ward A.C."/>
        </authorList>
    </citation>
    <scope>NUCLEOTIDE SEQUENCE [LARGE SCALE GENOMIC DNA]</scope>
    <source>
        <strain evidence="1 2">MS1.HAVA.3</strain>
    </source>
</reference>
<dbReference type="Proteomes" id="UP001382904">
    <property type="component" value="Unassembled WGS sequence"/>
</dbReference>
<comment type="caution">
    <text evidence="1">The sequence shown here is derived from an EMBL/GenBank/DDBJ whole genome shotgun (WGS) entry which is preliminary data.</text>
</comment>
<name>A0ABU8U8T0_9ACTN</name>
<sequence>MAAPRRVRPQAARQRGDGPGREAFLGLVAEIDAALRLAGNAEVLG</sequence>
<organism evidence="1 2">
    <name type="scientific">Streptomyces caledonius</name>
    <dbReference type="NCBI Taxonomy" id="3134107"/>
    <lineage>
        <taxon>Bacteria</taxon>
        <taxon>Bacillati</taxon>
        <taxon>Actinomycetota</taxon>
        <taxon>Actinomycetes</taxon>
        <taxon>Kitasatosporales</taxon>
        <taxon>Streptomycetaceae</taxon>
        <taxon>Streptomyces</taxon>
    </lineage>
</organism>
<gene>
    <name evidence="1" type="ORF">WKI68_29065</name>
</gene>
<evidence type="ECO:0000313" key="2">
    <source>
        <dbReference type="Proteomes" id="UP001382904"/>
    </source>
</evidence>
<protein>
    <submittedName>
        <fullName evidence="1">Uncharacterized protein</fullName>
    </submittedName>
</protein>
<keyword evidence="2" id="KW-1185">Reference proteome</keyword>
<evidence type="ECO:0000313" key="1">
    <source>
        <dbReference type="EMBL" id="MEJ8644275.1"/>
    </source>
</evidence>
<accession>A0ABU8U8T0</accession>
<dbReference type="EMBL" id="JBBKAM010000002">
    <property type="protein sequence ID" value="MEJ8644275.1"/>
    <property type="molecule type" value="Genomic_DNA"/>
</dbReference>